<feature type="coiled-coil region" evidence="1">
    <location>
        <begin position="23"/>
        <end position="50"/>
    </location>
</feature>
<organism evidence="3 4">
    <name type="scientific">Clytia hemisphaerica</name>
    <dbReference type="NCBI Taxonomy" id="252671"/>
    <lineage>
        <taxon>Eukaryota</taxon>
        <taxon>Metazoa</taxon>
        <taxon>Cnidaria</taxon>
        <taxon>Hydrozoa</taxon>
        <taxon>Hydroidolina</taxon>
        <taxon>Leptothecata</taxon>
        <taxon>Obeliida</taxon>
        <taxon>Clytiidae</taxon>
        <taxon>Clytia</taxon>
    </lineage>
</organism>
<feature type="signal peptide" evidence="2">
    <location>
        <begin position="1"/>
        <end position="19"/>
    </location>
</feature>
<keyword evidence="2" id="KW-0732">Signal</keyword>
<feature type="chain" id="PRO_5029660732" evidence="2">
    <location>
        <begin position="20"/>
        <end position="143"/>
    </location>
</feature>
<dbReference type="AlphaFoldDB" id="A0A7M5XN13"/>
<dbReference type="GeneID" id="136802472"/>
<proteinExistence type="predicted"/>
<reference evidence="3" key="1">
    <citation type="submission" date="2021-01" db="UniProtKB">
        <authorList>
            <consortium name="EnsemblMetazoa"/>
        </authorList>
    </citation>
    <scope>IDENTIFICATION</scope>
</reference>
<accession>A0A7M5XN13</accession>
<dbReference type="Proteomes" id="UP000594262">
    <property type="component" value="Unplaced"/>
</dbReference>
<dbReference type="RefSeq" id="XP_066915303.1">
    <property type="nucleotide sequence ID" value="XM_067059202.1"/>
</dbReference>
<evidence type="ECO:0000256" key="1">
    <source>
        <dbReference type="SAM" id="Coils"/>
    </source>
</evidence>
<evidence type="ECO:0000256" key="2">
    <source>
        <dbReference type="SAM" id="SignalP"/>
    </source>
</evidence>
<sequence length="143" mass="16366">MWNCSKLFLLSAVLIAVNSYRIEERLKSDLENLVQDVAEMEALKDEFVDKRALVAECKYSGFPCHNVYSYGCREGVCWRQCYSNTKTWCILKDKLIRGGQVRLSCNTHADCKSEQNRRILGGAAKNICEKKSWSELDCQTSLP</sequence>
<evidence type="ECO:0000313" key="4">
    <source>
        <dbReference type="Proteomes" id="UP000594262"/>
    </source>
</evidence>
<keyword evidence="4" id="KW-1185">Reference proteome</keyword>
<protein>
    <submittedName>
        <fullName evidence="3">Uncharacterized protein</fullName>
    </submittedName>
</protein>
<dbReference type="OrthoDB" id="6035505at2759"/>
<keyword evidence="1" id="KW-0175">Coiled coil</keyword>
<evidence type="ECO:0000313" key="3">
    <source>
        <dbReference type="EnsemblMetazoa" id="CLYHEMP024063.1"/>
    </source>
</evidence>
<dbReference type="EnsemblMetazoa" id="CLYHEMT024063.1">
    <property type="protein sequence ID" value="CLYHEMP024063.1"/>
    <property type="gene ID" value="CLYHEMG024063"/>
</dbReference>
<name>A0A7M5XN13_9CNID</name>